<comment type="caution">
    <text evidence="3">The sequence shown here is derived from an EMBL/GenBank/DDBJ whole genome shotgun (WGS) entry which is preliminary data.</text>
</comment>
<dbReference type="InterPro" id="IPR036514">
    <property type="entry name" value="SGNH_hydro_sf"/>
</dbReference>
<dbReference type="PANTHER" id="PTHR22901:SF0">
    <property type="entry name" value="SIALATE O-ACETYLESTERASE"/>
    <property type="match status" value="1"/>
</dbReference>
<dbReference type="Proteomes" id="UP000625283">
    <property type="component" value="Unassembled WGS sequence"/>
</dbReference>
<evidence type="ECO:0000313" key="3">
    <source>
        <dbReference type="EMBL" id="MBL1408269.1"/>
    </source>
</evidence>
<keyword evidence="1" id="KW-0378">Hydrolase</keyword>
<gene>
    <name evidence="3" type="ORF">JKG61_05845</name>
</gene>
<dbReference type="InterPro" id="IPR005181">
    <property type="entry name" value="SASA"/>
</dbReference>
<name>A0ABS1R120_9SPHI</name>
<dbReference type="Gene3D" id="3.40.50.1110">
    <property type="entry name" value="SGNH hydrolase"/>
    <property type="match status" value="1"/>
</dbReference>
<reference evidence="3 4" key="1">
    <citation type="submission" date="2021-01" db="EMBL/GenBank/DDBJ databases">
        <title>C459-1 draft genome sequence.</title>
        <authorList>
            <person name="Zhang X.-F."/>
        </authorList>
    </citation>
    <scope>NUCLEOTIDE SEQUENCE [LARGE SCALE GENOMIC DNA]</scope>
    <source>
        <strain evidence="4">C459-1</strain>
    </source>
</reference>
<keyword evidence="4" id="KW-1185">Reference proteome</keyword>
<evidence type="ECO:0000259" key="2">
    <source>
        <dbReference type="Pfam" id="PF03629"/>
    </source>
</evidence>
<dbReference type="Pfam" id="PF03629">
    <property type="entry name" value="SASA"/>
    <property type="match status" value="1"/>
</dbReference>
<protein>
    <recommendedName>
        <fullName evidence="2">Sialate O-acetylesterase domain-containing protein</fullName>
    </recommendedName>
</protein>
<evidence type="ECO:0000256" key="1">
    <source>
        <dbReference type="ARBA" id="ARBA00022801"/>
    </source>
</evidence>
<feature type="domain" description="Sialate O-acetylesterase" evidence="2">
    <location>
        <begin position="127"/>
        <end position="361"/>
    </location>
</feature>
<dbReference type="EMBL" id="JAERTY010000003">
    <property type="protein sequence ID" value="MBL1408269.1"/>
    <property type="molecule type" value="Genomic_DNA"/>
</dbReference>
<dbReference type="RefSeq" id="WP_202102049.1">
    <property type="nucleotide sequence ID" value="NZ_JAERTY010000003.1"/>
</dbReference>
<dbReference type="SUPFAM" id="SSF52266">
    <property type="entry name" value="SGNH hydrolase"/>
    <property type="match status" value="1"/>
</dbReference>
<proteinExistence type="predicted"/>
<dbReference type="PANTHER" id="PTHR22901">
    <property type="entry name" value="SIALATE O-ACETYLESTERASE"/>
    <property type="match status" value="1"/>
</dbReference>
<organism evidence="3 4">
    <name type="scientific">Sphingobacterium faecale</name>
    <dbReference type="NCBI Taxonomy" id="2803775"/>
    <lineage>
        <taxon>Bacteria</taxon>
        <taxon>Pseudomonadati</taxon>
        <taxon>Bacteroidota</taxon>
        <taxon>Sphingobacteriia</taxon>
        <taxon>Sphingobacteriales</taxon>
        <taxon>Sphingobacteriaceae</taxon>
        <taxon>Sphingobacterium</taxon>
    </lineage>
</organism>
<sequence length="501" mass="56179">MILNQSFMLISYFFLLLGLAGCSGEKGSAEPDPLEKSYSAVLKVDSHVQSNMVVQQNSTFVVSGEGTAKQWIKVNCSWASPEETDVQVADDGRWSVSLKTSTGSFDTHDLQVSGRSKLEFTDILVGEVWLCSGQSNMWWPMKDALGGLDEMLKSADRKYIRLLNVPQQHNTLPTDKLTAKWQKTSSSSLEWFSAVGYFFAKQLSESLNVPIGIINASWGDTTAEVWADRATVLNTAAVKDQALLQDNTPRADKNAPYKIGSAYNAMIYPLHRIPIKGAIWYQGESNMDNPAYYPELLNTLVSSWRSLWKTTSSTFPFYIAQICPYKRMYDFKINYANPNMRFAQQKASIIIQNSGSICNDDIADLNDIHPRNKKDVGIRFASLALKETYKKADHYRSPMYDRMTVEGTQIKVYFNHAEAGLKTSDGGVVTAFEIAGEDRVFYPADAVIDNNTVVLQSNNVGNPVHARMGWSYIKTTNLVHNSGIPVSIFKTYDWQETKEEQ</sequence>
<evidence type="ECO:0000313" key="4">
    <source>
        <dbReference type="Proteomes" id="UP000625283"/>
    </source>
</evidence>
<dbReference type="InterPro" id="IPR039329">
    <property type="entry name" value="SIAE"/>
</dbReference>
<accession>A0ABS1R120</accession>